<organism evidence="3 4">
    <name type="scientific">Gordonia terrae C-6</name>
    <dbReference type="NCBI Taxonomy" id="1316928"/>
    <lineage>
        <taxon>Bacteria</taxon>
        <taxon>Bacillati</taxon>
        <taxon>Actinomycetota</taxon>
        <taxon>Actinomycetes</taxon>
        <taxon>Mycobacteriales</taxon>
        <taxon>Gordoniaceae</taxon>
        <taxon>Gordonia</taxon>
    </lineage>
</organism>
<dbReference type="GO" id="GO:0004803">
    <property type="term" value="F:transposase activity"/>
    <property type="evidence" value="ECO:0007669"/>
    <property type="project" value="TreeGrafter"/>
</dbReference>
<dbReference type="InterPro" id="IPR025246">
    <property type="entry name" value="IS30-like_HTH"/>
</dbReference>
<feature type="region of interest" description="Disordered" evidence="1">
    <location>
        <begin position="155"/>
        <end position="186"/>
    </location>
</feature>
<protein>
    <submittedName>
        <fullName evidence="3">Transposase-like protein, IS30 family</fullName>
    </submittedName>
</protein>
<dbReference type="Gene3D" id="1.10.10.60">
    <property type="entry name" value="Homeodomain-like"/>
    <property type="match status" value="1"/>
</dbReference>
<evidence type="ECO:0000313" key="4">
    <source>
        <dbReference type="Proteomes" id="UP000013569"/>
    </source>
</evidence>
<dbReference type="Proteomes" id="UP000013569">
    <property type="component" value="Unassembled WGS sequence"/>
</dbReference>
<proteinExistence type="predicted"/>
<dbReference type="AlphaFoldDB" id="R7Y2R2"/>
<dbReference type="GO" id="GO:0005829">
    <property type="term" value="C:cytosol"/>
    <property type="evidence" value="ECO:0007669"/>
    <property type="project" value="TreeGrafter"/>
</dbReference>
<dbReference type="GO" id="GO:0032196">
    <property type="term" value="P:transposition"/>
    <property type="evidence" value="ECO:0007669"/>
    <property type="project" value="TreeGrafter"/>
</dbReference>
<evidence type="ECO:0000259" key="2">
    <source>
        <dbReference type="Pfam" id="PF13936"/>
    </source>
</evidence>
<gene>
    <name evidence="3" type="ORF">GTC6_23179</name>
</gene>
<dbReference type="EMBL" id="AQPW01000074">
    <property type="protein sequence ID" value="EON30326.1"/>
    <property type="molecule type" value="Genomic_DNA"/>
</dbReference>
<evidence type="ECO:0000256" key="1">
    <source>
        <dbReference type="SAM" id="MobiDB-lite"/>
    </source>
</evidence>
<sequence>MRSPGRPEPSRQVQREFWRVVATGVSTAQASIAVGVSVPVGTRWFRHAGGMRPLSLDEPSGRYLSFAEREEIALLRVQDCGVREIARRIGRSPATISRELRRNAATRSGKLEYRALVAQWKAQQAAKRPKTAKLVAHVELREYVQHRLAGVVRRPDGTIAAGPTPPPWKGLNKPHRADRRWSPAWSPEQISQRLKVKVPAHDRSGVPASRPVDVSSFCQGVADLLGGLSAVGKASADSSRQGRGHNVAIK</sequence>
<dbReference type="PANTHER" id="PTHR10948">
    <property type="entry name" value="TRANSPOSASE"/>
    <property type="match status" value="1"/>
</dbReference>
<evidence type="ECO:0000313" key="3">
    <source>
        <dbReference type="EMBL" id="EON30326.1"/>
    </source>
</evidence>
<dbReference type="Pfam" id="PF13936">
    <property type="entry name" value="HTH_38"/>
    <property type="match status" value="1"/>
</dbReference>
<name>R7Y2R2_9ACTN</name>
<feature type="domain" description="Transposase IS30-like HTH" evidence="2">
    <location>
        <begin position="60"/>
        <end position="103"/>
    </location>
</feature>
<comment type="caution">
    <text evidence="3">The sequence shown here is derived from an EMBL/GenBank/DDBJ whole genome shotgun (WGS) entry which is preliminary data.</text>
</comment>
<reference evidence="3 4" key="1">
    <citation type="journal article" date="2013" name="Genome Announc.">
        <title>Draft Genome Sequence of a Benzothiophene-Desulfurizing Bacterium, Gordona terrae Strain C-6.</title>
        <authorList>
            <person name="Wang W."/>
            <person name="Ma T."/>
            <person name="Ren Y."/>
            <person name="Li G."/>
        </authorList>
    </citation>
    <scope>NUCLEOTIDE SEQUENCE [LARGE SCALE GENOMIC DNA]</scope>
    <source>
        <strain evidence="3 4">C-6</strain>
    </source>
</reference>
<dbReference type="PANTHER" id="PTHR10948:SF23">
    <property type="entry name" value="TRANSPOSASE INSI FOR INSERTION SEQUENCE ELEMENT IS30A-RELATED"/>
    <property type="match status" value="1"/>
</dbReference>
<dbReference type="InterPro" id="IPR051917">
    <property type="entry name" value="Transposase-Integrase"/>
</dbReference>
<accession>R7Y2R2</accession>